<organism evidence="3 4">
    <name type="scientific">Stackebrandtia nassauensis (strain DSM 44728 / CIP 108903 / NRRL B-16338 / NBRC 102104 / LLR-40K-21)</name>
    <dbReference type="NCBI Taxonomy" id="446470"/>
    <lineage>
        <taxon>Bacteria</taxon>
        <taxon>Bacillati</taxon>
        <taxon>Actinomycetota</taxon>
        <taxon>Actinomycetes</taxon>
        <taxon>Glycomycetales</taxon>
        <taxon>Glycomycetaceae</taxon>
        <taxon>Stackebrandtia</taxon>
    </lineage>
</organism>
<dbReference type="PRINTS" id="PR01543">
    <property type="entry name" value="ANATRNSFRASE"/>
</dbReference>
<dbReference type="EMBL" id="CP001778">
    <property type="protein sequence ID" value="ADD39814.1"/>
    <property type="molecule type" value="Genomic_DNA"/>
</dbReference>
<dbReference type="Gene3D" id="3.30.2140.10">
    <property type="entry name" value="Arylamine N-acetyltransferase"/>
    <property type="match status" value="1"/>
</dbReference>
<dbReference type="AlphaFoldDB" id="D3Q0F0"/>
<dbReference type="SUPFAM" id="SSF54001">
    <property type="entry name" value="Cysteine proteinases"/>
    <property type="match status" value="1"/>
</dbReference>
<dbReference type="KEGG" id="sna:Snas_0093"/>
<dbReference type="Gene3D" id="2.40.128.150">
    <property type="entry name" value="Cysteine proteinases"/>
    <property type="match status" value="1"/>
</dbReference>
<evidence type="ECO:0000313" key="3">
    <source>
        <dbReference type="EMBL" id="ADD39814.1"/>
    </source>
</evidence>
<dbReference type="GO" id="GO:0004060">
    <property type="term" value="F:arylamine N-acetyltransferase activity"/>
    <property type="evidence" value="ECO:0007669"/>
    <property type="project" value="UniProtKB-EC"/>
</dbReference>
<dbReference type="RefSeq" id="WP_013015385.1">
    <property type="nucleotide sequence ID" value="NC_013947.1"/>
</dbReference>
<keyword evidence="4" id="KW-1185">Reference proteome</keyword>
<dbReference type="PANTHER" id="PTHR11786">
    <property type="entry name" value="N-HYDROXYARYLAMINE O-ACETYLTRANSFERASE"/>
    <property type="match status" value="1"/>
</dbReference>
<name>D3Q0F0_STANL</name>
<dbReference type="eggNOG" id="COG2162">
    <property type="taxonomic scope" value="Bacteria"/>
</dbReference>
<reference evidence="3 4" key="1">
    <citation type="journal article" date="2009" name="Stand. Genomic Sci.">
        <title>Complete genome sequence of Stackebrandtia nassauensis type strain (LLR-40K-21).</title>
        <authorList>
            <person name="Munk C."/>
            <person name="Lapidus A."/>
            <person name="Copeland A."/>
            <person name="Jando M."/>
            <person name="Mayilraj S."/>
            <person name="Glavina Del Rio T."/>
            <person name="Nolan M."/>
            <person name="Chen F."/>
            <person name="Lucas S."/>
            <person name="Tice H."/>
            <person name="Cheng J.F."/>
            <person name="Han C."/>
            <person name="Detter J.C."/>
            <person name="Bruce D."/>
            <person name="Goodwin L."/>
            <person name="Chain P."/>
            <person name="Pitluck S."/>
            <person name="Goker M."/>
            <person name="Ovchinikova G."/>
            <person name="Pati A."/>
            <person name="Ivanova N."/>
            <person name="Mavromatis K."/>
            <person name="Chen A."/>
            <person name="Palaniappan K."/>
            <person name="Land M."/>
            <person name="Hauser L."/>
            <person name="Chang Y.J."/>
            <person name="Jeffries C.D."/>
            <person name="Bristow J."/>
            <person name="Eisen J.A."/>
            <person name="Markowitz V."/>
            <person name="Hugenholtz P."/>
            <person name="Kyrpides N.C."/>
            <person name="Klenk H.P."/>
        </authorList>
    </citation>
    <scope>NUCLEOTIDE SEQUENCE [LARGE SCALE GENOMIC DNA]</scope>
    <source>
        <strain evidence="4">DSM 44728 / CIP 108903 / NRRL B-16338 / NBRC 102104 / LLR-40K-21</strain>
    </source>
</reference>
<dbReference type="EC" id="2.3.1.5" evidence="3"/>
<dbReference type="STRING" id="446470.Snas_0093"/>
<comment type="similarity">
    <text evidence="1 2">Belongs to the arylamine N-acetyltransferase family.</text>
</comment>
<gene>
    <name evidence="3" type="ordered locus">Snas_0093</name>
</gene>
<dbReference type="Pfam" id="PF00797">
    <property type="entry name" value="Acetyltransf_2"/>
    <property type="match status" value="1"/>
</dbReference>
<dbReference type="Proteomes" id="UP000000844">
    <property type="component" value="Chromosome"/>
</dbReference>
<dbReference type="InterPro" id="IPR001447">
    <property type="entry name" value="Arylamine_N-AcTrfase"/>
</dbReference>
<proteinExistence type="inferred from homology"/>
<keyword evidence="3" id="KW-0808">Transferase</keyword>
<accession>D3Q0F0</accession>
<evidence type="ECO:0000256" key="2">
    <source>
        <dbReference type="RuleBase" id="RU003452"/>
    </source>
</evidence>
<dbReference type="HOGENOM" id="CLU_049918_1_0_11"/>
<dbReference type="PANTHER" id="PTHR11786:SF0">
    <property type="entry name" value="ARYLAMINE N-ACETYLTRANSFERASE 4-RELATED"/>
    <property type="match status" value="1"/>
</dbReference>
<dbReference type="OrthoDB" id="7181050at2"/>
<protein>
    <submittedName>
        <fullName evidence="3">Arylamine N-acetyltransferase</fullName>
        <ecNumber evidence="3">2.3.1.5</ecNumber>
    </submittedName>
</protein>
<sequence>MSVDVDAYLKRIGVTTPVSVTAESLRTLHLNHLRTIPFENLSIHLGETISLDEAPLLDKVVTRSRGGFCYELNGAFAWLLRELGYTVTLLSARVFAGDNPGPPFDHLALKVDLDEPWLADVGFGAFASHPLRLNDRGDQTDPAGTFRIADAEHGDLIVYENGEPQYRFEAHPRELAEFEAMCWYQQNSPKSHFTKSPVCSRLTDTGRVTLTGRTLKRLADGETTKTTLKVEAEILATYRDLFGVTLDRLPDDPREA</sequence>
<dbReference type="InterPro" id="IPR038765">
    <property type="entry name" value="Papain-like_cys_pep_sf"/>
</dbReference>
<evidence type="ECO:0000256" key="1">
    <source>
        <dbReference type="ARBA" id="ARBA00006547"/>
    </source>
</evidence>
<evidence type="ECO:0000313" key="4">
    <source>
        <dbReference type="Proteomes" id="UP000000844"/>
    </source>
</evidence>
<keyword evidence="3" id="KW-0012">Acyltransferase</keyword>